<reference evidence="1" key="2">
    <citation type="journal article" date="2024" name="Plant">
        <title>Genomic evolution and insights into agronomic trait innovations of Sesamum species.</title>
        <authorList>
            <person name="Miao H."/>
            <person name="Wang L."/>
            <person name="Qu L."/>
            <person name="Liu H."/>
            <person name="Sun Y."/>
            <person name="Le M."/>
            <person name="Wang Q."/>
            <person name="Wei S."/>
            <person name="Zheng Y."/>
            <person name="Lin W."/>
            <person name="Duan Y."/>
            <person name="Cao H."/>
            <person name="Xiong S."/>
            <person name="Wang X."/>
            <person name="Wei L."/>
            <person name="Li C."/>
            <person name="Ma Q."/>
            <person name="Ju M."/>
            <person name="Zhao R."/>
            <person name="Li G."/>
            <person name="Mu C."/>
            <person name="Tian Q."/>
            <person name="Mei H."/>
            <person name="Zhang T."/>
            <person name="Gao T."/>
            <person name="Zhang H."/>
        </authorList>
    </citation>
    <scope>NUCLEOTIDE SEQUENCE</scope>
    <source>
        <strain evidence="1">G01</strain>
    </source>
</reference>
<dbReference type="EMBL" id="JACGWK010000006">
    <property type="protein sequence ID" value="KAL0349131.1"/>
    <property type="molecule type" value="Genomic_DNA"/>
</dbReference>
<accession>A0AAW2P354</accession>
<reference evidence="1" key="1">
    <citation type="submission" date="2020-06" db="EMBL/GenBank/DDBJ databases">
        <authorList>
            <person name="Li T."/>
            <person name="Hu X."/>
            <person name="Zhang T."/>
            <person name="Song X."/>
            <person name="Zhang H."/>
            <person name="Dai N."/>
            <person name="Sheng W."/>
            <person name="Hou X."/>
            <person name="Wei L."/>
        </authorList>
    </citation>
    <scope>NUCLEOTIDE SEQUENCE</scope>
    <source>
        <strain evidence="1">G01</strain>
        <tissue evidence="1">Leaf</tissue>
    </source>
</reference>
<gene>
    <name evidence="1" type="ORF">Sangu_1140900</name>
</gene>
<evidence type="ECO:0008006" key="2">
    <source>
        <dbReference type="Google" id="ProtNLM"/>
    </source>
</evidence>
<sequence>MGAVVCELQWISYLLQDLYVSFPTPISLFCDNQATLHIVANPVFHERTKHLEIDCHLVRDKYKSGFILPTHISGKLQLADLFTKTLPGPLFASFLSKLGLITFPKLQLKGGLMKSTHLVSKNEETT</sequence>
<dbReference type="PANTHER" id="PTHR11439">
    <property type="entry name" value="GAG-POL-RELATED RETROTRANSPOSON"/>
    <property type="match status" value="1"/>
</dbReference>
<dbReference type="AlphaFoldDB" id="A0AAW2P354"/>
<comment type="caution">
    <text evidence="1">The sequence shown here is derived from an EMBL/GenBank/DDBJ whole genome shotgun (WGS) entry which is preliminary data.</text>
</comment>
<protein>
    <recommendedName>
        <fullName evidence="2">Copia protein</fullName>
    </recommendedName>
</protein>
<dbReference type="CDD" id="cd09272">
    <property type="entry name" value="RNase_HI_RT_Ty1"/>
    <property type="match status" value="1"/>
</dbReference>
<name>A0AAW2P354_9LAMI</name>
<dbReference type="PANTHER" id="PTHR11439:SF465">
    <property type="entry name" value="REVERSE TRANSCRIPTASE TY1_COPIA-TYPE DOMAIN-CONTAINING PROTEIN"/>
    <property type="match status" value="1"/>
</dbReference>
<evidence type="ECO:0000313" key="1">
    <source>
        <dbReference type="EMBL" id="KAL0349131.1"/>
    </source>
</evidence>
<organism evidence="1">
    <name type="scientific">Sesamum angustifolium</name>
    <dbReference type="NCBI Taxonomy" id="2727405"/>
    <lineage>
        <taxon>Eukaryota</taxon>
        <taxon>Viridiplantae</taxon>
        <taxon>Streptophyta</taxon>
        <taxon>Embryophyta</taxon>
        <taxon>Tracheophyta</taxon>
        <taxon>Spermatophyta</taxon>
        <taxon>Magnoliopsida</taxon>
        <taxon>eudicotyledons</taxon>
        <taxon>Gunneridae</taxon>
        <taxon>Pentapetalae</taxon>
        <taxon>asterids</taxon>
        <taxon>lamiids</taxon>
        <taxon>Lamiales</taxon>
        <taxon>Pedaliaceae</taxon>
        <taxon>Sesamum</taxon>
    </lineage>
</organism>
<proteinExistence type="predicted"/>